<dbReference type="PANTHER" id="PTHR43046:SF14">
    <property type="entry name" value="MUTT_NUDIX FAMILY PROTEIN"/>
    <property type="match status" value="1"/>
</dbReference>
<evidence type="ECO:0000256" key="1">
    <source>
        <dbReference type="ARBA" id="ARBA00001946"/>
    </source>
</evidence>
<dbReference type="Gene3D" id="3.90.79.10">
    <property type="entry name" value="Nucleoside Triphosphate Pyrophosphohydrolase"/>
    <property type="match status" value="1"/>
</dbReference>
<keyword evidence="7" id="KW-1185">Reference proteome</keyword>
<comment type="cofactor">
    <cofactor evidence="1">
        <name>Mg(2+)</name>
        <dbReference type="ChEBI" id="CHEBI:18420"/>
    </cofactor>
</comment>
<dbReference type="PANTHER" id="PTHR43046">
    <property type="entry name" value="GDP-MANNOSE MANNOSYL HYDROLASE"/>
    <property type="match status" value="1"/>
</dbReference>
<evidence type="ECO:0000256" key="4">
    <source>
        <dbReference type="RuleBase" id="RU003476"/>
    </source>
</evidence>
<evidence type="ECO:0000256" key="3">
    <source>
        <dbReference type="ARBA" id="ARBA00022801"/>
    </source>
</evidence>
<comment type="similarity">
    <text evidence="2 4">Belongs to the Nudix hydrolase family.</text>
</comment>
<proteinExistence type="inferred from homology"/>
<dbReference type="InterPro" id="IPR020476">
    <property type="entry name" value="Nudix_hydrolase"/>
</dbReference>
<sequence>MDLRVAAYSIVIDDDKRLLLAHWNEGGASGWTLPGGGLEPGESPDVAARREAREETGYRVALDELLGIHSRVIPAHRRLVAGSDLPLQALRIVYRAHVTGGELRNETDGTTDRAEWFPLAQVRRLKRVSLVNIGLRMAGLDAFTR</sequence>
<dbReference type="EMBL" id="CP064760">
    <property type="protein sequence ID" value="QPE04627.1"/>
    <property type="molecule type" value="Genomic_DNA"/>
</dbReference>
<dbReference type="SUPFAM" id="SSF55811">
    <property type="entry name" value="Nudix"/>
    <property type="match status" value="1"/>
</dbReference>
<dbReference type="GO" id="GO:0016787">
    <property type="term" value="F:hydrolase activity"/>
    <property type="evidence" value="ECO:0007669"/>
    <property type="project" value="UniProtKB-KW"/>
</dbReference>
<dbReference type="PROSITE" id="PS00893">
    <property type="entry name" value="NUDIX_BOX"/>
    <property type="match status" value="1"/>
</dbReference>
<dbReference type="RefSeq" id="WP_195692654.1">
    <property type="nucleotide sequence ID" value="NZ_CP064760.1"/>
</dbReference>
<protein>
    <submittedName>
        <fullName evidence="6">NUDIX hydrolase</fullName>
    </submittedName>
</protein>
<evidence type="ECO:0000313" key="7">
    <source>
        <dbReference type="Proteomes" id="UP000594480"/>
    </source>
</evidence>
<dbReference type="Proteomes" id="UP000594480">
    <property type="component" value="Chromosome"/>
</dbReference>
<dbReference type="InterPro" id="IPR015797">
    <property type="entry name" value="NUDIX_hydrolase-like_dom_sf"/>
</dbReference>
<feature type="domain" description="Nudix hydrolase" evidence="5">
    <location>
        <begin position="3"/>
        <end position="139"/>
    </location>
</feature>
<dbReference type="Pfam" id="PF00293">
    <property type="entry name" value="NUDIX"/>
    <property type="match status" value="1"/>
</dbReference>
<name>A0A7S8RHG3_9MICO</name>
<reference evidence="6 7" key="1">
    <citation type="submission" date="2020-11" db="EMBL/GenBank/DDBJ databases">
        <title>Amino acid is mineralized and recycled by bacteria in oceanic microbiome.</title>
        <authorList>
            <person name="Zheng L.Y."/>
        </authorList>
    </citation>
    <scope>NUCLEOTIDE SEQUENCE [LARGE SCALE GENOMIC DNA]</scope>
    <source>
        <strain evidence="6 7">A32-1</strain>
    </source>
</reference>
<dbReference type="AlphaFoldDB" id="A0A7S8RHG3"/>
<evidence type="ECO:0000259" key="5">
    <source>
        <dbReference type="PROSITE" id="PS51462"/>
    </source>
</evidence>
<gene>
    <name evidence="6" type="ORF">IT882_00090</name>
</gene>
<dbReference type="PRINTS" id="PR00502">
    <property type="entry name" value="NUDIXFAMILY"/>
</dbReference>
<evidence type="ECO:0000313" key="6">
    <source>
        <dbReference type="EMBL" id="QPE04627.1"/>
    </source>
</evidence>
<dbReference type="PROSITE" id="PS51462">
    <property type="entry name" value="NUDIX"/>
    <property type="match status" value="1"/>
</dbReference>
<dbReference type="CDD" id="cd02883">
    <property type="entry name" value="NUDIX_Hydrolase"/>
    <property type="match status" value="1"/>
</dbReference>
<dbReference type="InterPro" id="IPR000086">
    <property type="entry name" value="NUDIX_hydrolase_dom"/>
</dbReference>
<dbReference type="InterPro" id="IPR020084">
    <property type="entry name" value="NUDIX_hydrolase_CS"/>
</dbReference>
<evidence type="ECO:0000256" key="2">
    <source>
        <dbReference type="ARBA" id="ARBA00005582"/>
    </source>
</evidence>
<accession>A0A7S8RHG3</accession>
<keyword evidence="3 4" id="KW-0378">Hydrolase</keyword>
<organism evidence="6 7">
    <name type="scientific">Microbacterium schleiferi</name>
    <dbReference type="NCBI Taxonomy" id="69362"/>
    <lineage>
        <taxon>Bacteria</taxon>
        <taxon>Bacillati</taxon>
        <taxon>Actinomycetota</taxon>
        <taxon>Actinomycetes</taxon>
        <taxon>Micrococcales</taxon>
        <taxon>Microbacteriaceae</taxon>
        <taxon>Microbacterium</taxon>
    </lineage>
</organism>
<dbReference type="KEGG" id="msf:IT882_00090"/>